<evidence type="ECO:0000256" key="3">
    <source>
        <dbReference type="ARBA" id="ARBA00022692"/>
    </source>
</evidence>
<dbReference type="InterPro" id="IPR052159">
    <property type="entry name" value="Competence_DNA_uptake"/>
</dbReference>
<dbReference type="EMBL" id="MAAF01000105">
    <property type="protein sequence ID" value="OUR76034.1"/>
    <property type="molecule type" value="Genomic_DNA"/>
</dbReference>
<dbReference type="InterPro" id="IPR004477">
    <property type="entry name" value="ComEC_N"/>
</dbReference>
<dbReference type="Proteomes" id="UP000243053">
    <property type="component" value="Unassembled WGS sequence"/>
</dbReference>
<keyword evidence="4 6" id="KW-1133">Transmembrane helix</keyword>
<dbReference type="PANTHER" id="PTHR30619:SF1">
    <property type="entry name" value="RECOMBINATION PROTEIN 2"/>
    <property type="match status" value="1"/>
</dbReference>
<dbReference type="AlphaFoldDB" id="A0A1Y5E4C3"/>
<dbReference type="GO" id="GO:0005886">
    <property type="term" value="C:plasma membrane"/>
    <property type="evidence" value="ECO:0007669"/>
    <property type="project" value="UniProtKB-SubCell"/>
</dbReference>
<comment type="caution">
    <text evidence="8">The sequence shown here is derived from an EMBL/GenBank/DDBJ whole genome shotgun (WGS) entry which is preliminary data.</text>
</comment>
<dbReference type="InterPro" id="IPR025405">
    <property type="entry name" value="DUF4131"/>
</dbReference>
<dbReference type="SMART" id="SM00849">
    <property type="entry name" value="Lactamase_B"/>
    <property type="match status" value="1"/>
</dbReference>
<evidence type="ECO:0000313" key="9">
    <source>
        <dbReference type="Proteomes" id="UP000243053"/>
    </source>
</evidence>
<keyword evidence="2" id="KW-1003">Cell membrane</keyword>
<dbReference type="NCBIfam" id="TIGR00361">
    <property type="entry name" value="ComEC_Rec2"/>
    <property type="match status" value="1"/>
</dbReference>
<protein>
    <submittedName>
        <fullName evidence="8">DNA internalization-related competence protein ComEC/Rec2</fullName>
    </submittedName>
</protein>
<dbReference type="PANTHER" id="PTHR30619">
    <property type="entry name" value="DNA INTERNALIZATION/COMPETENCE PROTEIN COMEC/REC2"/>
    <property type="match status" value="1"/>
</dbReference>
<dbReference type="Pfam" id="PF03772">
    <property type="entry name" value="Competence"/>
    <property type="match status" value="1"/>
</dbReference>
<evidence type="ECO:0000259" key="7">
    <source>
        <dbReference type="SMART" id="SM00849"/>
    </source>
</evidence>
<reference evidence="9" key="1">
    <citation type="journal article" date="2017" name="Proc. Natl. Acad. Sci. U.S.A.">
        <title>Simulation of Deepwater Horizon oil plume reveals substrate specialization within a complex community of hydrocarbon degraders.</title>
        <authorList>
            <person name="Hu P."/>
            <person name="Dubinsky E.A."/>
            <person name="Probst A.J."/>
            <person name="Wang J."/>
            <person name="Sieber C.M.K."/>
            <person name="Tom L.M."/>
            <person name="Gardinali P."/>
            <person name="Banfield J.F."/>
            <person name="Atlas R.M."/>
            <person name="Andersen G.L."/>
        </authorList>
    </citation>
    <scope>NUCLEOTIDE SEQUENCE [LARGE SCALE GENOMIC DNA]</scope>
</reference>
<feature type="transmembrane region" description="Helical" evidence="6">
    <location>
        <begin position="411"/>
        <end position="431"/>
    </location>
</feature>
<feature type="transmembrane region" description="Helical" evidence="6">
    <location>
        <begin position="537"/>
        <end position="559"/>
    </location>
</feature>
<keyword evidence="3 6" id="KW-0812">Transmembrane</keyword>
<evidence type="ECO:0000313" key="8">
    <source>
        <dbReference type="EMBL" id="OUR76034.1"/>
    </source>
</evidence>
<feature type="transmembrane region" description="Helical" evidence="6">
    <location>
        <begin position="6"/>
        <end position="38"/>
    </location>
</feature>
<dbReference type="InterPro" id="IPR001279">
    <property type="entry name" value="Metallo-B-lactamas"/>
</dbReference>
<feature type="transmembrane region" description="Helical" evidence="6">
    <location>
        <begin position="269"/>
        <end position="295"/>
    </location>
</feature>
<evidence type="ECO:0000256" key="1">
    <source>
        <dbReference type="ARBA" id="ARBA00004651"/>
    </source>
</evidence>
<feature type="transmembrane region" description="Helical" evidence="6">
    <location>
        <begin position="443"/>
        <end position="463"/>
    </location>
</feature>
<dbReference type="InterPro" id="IPR036866">
    <property type="entry name" value="RibonucZ/Hydroxyglut_hydro"/>
</dbReference>
<feature type="transmembrane region" description="Helical" evidence="6">
    <location>
        <begin position="470"/>
        <end position="488"/>
    </location>
</feature>
<evidence type="ECO:0000256" key="6">
    <source>
        <dbReference type="SAM" id="Phobius"/>
    </source>
</evidence>
<accession>A0A1Y5E4C3</accession>
<organism evidence="8 9">
    <name type="scientific">Colwellia psychrerythraea</name>
    <name type="common">Vibrio psychroerythus</name>
    <dbReference type="NCBI Taxonomy" id="28229"/>
    <lineage>
        <taxon>Bacteria</taxon>
        <taxon>Pseudomonadati</taxon>
        <taxon>Pseudomonadota</taxon>
        <taxon>Gammaproteobacteria</taxon>
        <taxon>Alteromonadales</taxon>
        <taxon>Colwelliaceae</taxon>
        <taxon>Colwellia</taxon>
    </lineage>
</organism>
<dbReference type="GO" id="GO:0030420">
    <property type="term" value="P:establishment of competence for transformation"/>
    <property type="evidence" value="ECO:0007669"/>
    <property type="project" value="InterPro"/>
</dbReference>
<evidence type="ECO:0000256" key="4">
    <source>
        <dbReference type="ARBA" id="ARBA00022989"/>
    </source>
</evidence>
<evidence type="ECO:0000256" key="2">
    <source>
        <dbReference type="ARBA" id="ARBA00022475"/>
    </source>
</evidence>
<feature type="domain" description="Metallo-beta-lactamase" evidence="7">
    <location>
        <begin position="595"/>
        <end position="814"/>
    </location>
</feature>
<dbReference type="Pfam" id="PF00753">
    <property type="entry name" value="Lactamase_B"/>
    <property type="match status" value="1"/>
</dbReference>
<feature type="transmembrane region" description="Helical" evidence="6">
    <location>
        <begin position="307"/>
        <end position="325"/>
    </location>
</feature>
<evidence type="ECO:0000256" key="5">
    <source>
        <dbReference type="ARBA" id="ARBA00023136"/>
    </source>
</evidence>
<name>A0A1Y5E4C3_COLPS</name>
<dbReference type="InterPro" id="IPR035681">
    <property type="entry name" value="ComA-like_MBL"/>
</dbReference>
<dbReference type="SUPFAM" id="SSF56281">
    <property type="entry name" value="Metallo-hydrolase/oxidoreductase"/>
    <property type="match status" value="1"/>
</dbReference>
<proteinExistence type="predicted"/>
<comment type="subcellular location">
    <subcellularLocation>
        <location evidence="1">Cell membrane</location>
        <topology evidence="1">Multi-pass membrane protein</topology>
    </subcellularLocation>
</comment>
<feature type="transmembrane region" description="Helical" evidence="6">
    <location>
        <begin position="380"/>
        <end position="399"/>
    </location>
</feature>
<dbReference type="Gene3D" id="3.60.15.10">
    <property type="entry name" value="Ribonuclease Z/Hydroxyacylglutathione hydrolase-like"/>
    <property type="match status" value="1"/>
</dbReference>
<feature type="transmembrane region" description="Helical" evidence="6">
    <location>
        <begin position="508"/>
        <end position="528"/>
    </location>
</feature>
<dbReference type="CDD" id="cd07731">
    <property type="entry name" value="ComA-like_MBL-fold"/>
    <property type="match status" value="1"/>
</dbReference>
<dbReference type="Pfam" id="PF13567">
    <property type="entry name" value="DUF4131"/>
    <property type="match status" value="1"/>
</dbReference>
<feature type="transmembrane region" description="Helical" evidence="6">
    <location>
        <begin position="357"/>
        <end position="374"/>
    </location>
</feature>
<keyword evidence="5 6" id="KW-0472">Membrane</keyword>
<dbReference type="InterPro" id="IPR004797">
    <property type="entry name" value="Competence_ComEC/Rec2"/>
</dbReference>
<gene>
    <name evidence="8" type="ORF">A9Q75_16840</name>
</gene>
<dbReference type="NCBIfam" id="TIGR00360">
    <property type="entry name" value="ComEC_N-term"/>
    <property type="match status" value="1"/>
</dbReference>
<sequence length="870" mass="98020">MDWWLLTFFLGAILSLFLQEVPALFQLFLLLCLAIGFYSHKKLRYSSGLWFGALWILAQAYLYHNLLPPPFIELMENKQPFFIEGEVLSIQVKSPNMLSEKIKESVAQQNVDSTKRFNFLVNKINQQLLETPITLRLSWQKSTIDLAQGQRLSLNVKLKPAHALANIGTFNYLSWLKAHNIVATGYVVNPRKKKNSKYHSQEAEDLKSLKKNKLLIADITTRQTLFEHYQSLTPNHKLTPVLLALAFGERSSLNSELWQTLQTTGTSHLIAISGLHVGLLAGSAFFIVMLLFKYIPLRNPCWQQINSRYLAITVSLLLATVYAYLAGFSLPTQRALVMLNLYWISRVVGIKLSAKRLILITIFILLVISPFSLLTASFWLSFYAVAIIFVSLWRFKSWLHKGSALWQFFKGLFIIQVALTVMLMPITALLFQKISLVSLLANFIAVPWMSAISIPTALVSVLLMPLSEPLAQWFMMLSLQSLTWLWYYLELLSELPNAIISLSFTQQLIVLIAGIAAFVIFYLSPLLWTRGVKQNTFCLLGLVLSICLLSLIFLSQSFVNTDFWSKKEKDAKGGSDYQVQQGLSSWQVIFFDVGQGSSVLLKRDSHAILYDTGAAYPSGFTMSDAVILPFLQYSAIDKLDKVILSHSDNDHAGGIKILRDNIPIDEIISNDKAIFNATNASSRNVLSVSTLPVTANSTFSNTPLTDCQPSNSFSWQGLRFDILWPLAWDSSDESVNRGKQKNDDSCVILISDQQGTTLLLTGDISSKVEQKLLKFYPQLSVDILQVPHHGSKTSSSQEFLSQLSPKVALVSAGYLNRWHMPVPIVSQRYQDGNIQLLNSAQLGQIIITVNEEGIRTQSYVNDLRPFWFSH</sequence>